<evidence type="ECO:0000313" key="7">
    <source>
        <dbReference type="Proteomes" id="UP000240717"/>
    </source>
</evidence>
<comment type="caution">
    <text evidence="6">The sequence shown here is derived from an EMBL/GenBank/DDBJ whole genome shotgun (WGS) entry which is preliminary data.</text>
</comment>
<evidence type="ECO:0000259" key="5">
    <source>
        <dbReference type="Pfam" id="PF01494"/>
    </source>
</evidence>
<dbReference type="AlphaFoldDB" id="A0A2T4PZF9"/>
<dbReference type="InterPro" id="IPR036188">
    <property type="entry name" value="FAD/NAD-bd_sf"/>
</dbReference>
<organism evidence="6 7">
    <name type="scientific">Staphylococcus warneri</name>
    <dbReference type="NCBI Taxonomy" id="1292"/>
    <lineage>
        <taxon>Bacteria</taxon>
        <taxon>Bacillati</taxon>
        <taxon>Bacillota</taxon>
        <taxon>Bacilli</taxon>
        <taxon>Bacillales</taxon>
        <taxon>Staphylococcaceae</taxon>
        <taxon>Staphylococcus</taxon>
    </lineage>
</organism>
<protein>
    <submittedName>
        <fullName evidence="6">FAD-dependent oxidoreductase</fullName>
    </submittedName>
</protein>
<evidence type="ECO:0000313" key="6">
    <source>
        <dbReference type="EMBL" id="PTI50544.1"/>
    </source>
</evidence>
<feature type="domain" description="FAD-binding" evidence="5">
    <location>
        <begin position="9"/>
        <end position="352"/>
    </location>
</feature>
<evidence type="ECO:0000256" key="4">
    <source>
        <dbReference type="ARBA" id="ARBA00023033"/>
    </source>
</evidence>
<evidence type="ECO:0000256" key="2">
    <source>
        <dbReference type="ARBA" id="ARBA00022827"/>
    </source>
</evidence>
<dbReference type="Pfam" id="PF01494">
    <property type="entry name" value="FAD_binding_3"/>
    <property type="match status" value="1"/>
</dbReference>
<keyword evidence="2" id="KW-0274">FAD</keyword>
<name>A0A2T4PZF9_STAWA</name>
<reference evidence="6 7" key="1">
    <citation type="journal article" date="2016" name="Front. Microbiol.">
        <title>Comprehensive Phylogenetic Analysis of Bovine Non-aureus Staphylococci Species Based on Whole-Genome Sequencing.</title>
        <authorList>
            <person name="Naushad S."/>
            <person name="Barkema H.W."/>
            <person name="Luby C."/>
            <person name="Condas L.A."/>
            <person name="Nobrega D.B."/>
            <person name="Carson D.A."/>
            <person name="De Buck J."/>
        </authorList>
    </citation>
    <scope>NUCLEOTIDE SEQUENCE [LARGE SCALE GENOMIC DNA]</scope>
    <source>
        <strain evidence="6 7">SNUC 2993</strain>
    </source>
</reference>
<accession>A0A2T4PZF9</accession>
<proteinExistence type="predicted"/>
<dbReference type="PRINTS" id="PR00420">
    <property type="entry name" value="RNGMNOXGNASE"/>
</dbReference>
<dbReference type="RefSeq" id="WP_107532833.1">
    <property type="nucleotide sequence ID" value="NZ_PZEV01000027.1"/>
</dbReference>
<dbReference type="Gene3D" id="3.50.50.60">
    <property type="entry name" value="FAD/NAD(P)-binding domain"/>
    <property type="match status" value="1"/>
</dbReference>
<dbReference type="GO" id="GO:0004497">
    <property type="term" value="F:monooxygenase activity"/>
    <property type="evidence" value="ECO:0007669"/>
    <property type="project" value="UniProtKB-KW"/>
</dbReference>
<gene>
    <name evidence="6" type="ORF">BU085_08520</name>
</gene>
<evidence type="ECO:0000256" key="3">
    <source>
        <dbReference type="ARBA" id="ARBA00023002"/>
    </source>
</evidence>
<dbReference type="EMBL" id="PZEV01000027">
    <property type="protein sequence ID" value="PTI50544.1"/>
    <property type="molecule type" value="Genomic_DNA"/>
</dbReference>
<dbReference type="SUPFAM" id="SSF51905">
    <property type="entry name" value="FAD/NAD(P)-binding domain"/>
    <property type="match status" value="1"/>
</dbReference>
<keyword evidence="3" id="KW-0560">Oxidoreductase</keyword>
<evidence type="ECO:0000256" key="1">
    <source>
        <dbReference type="ARBA" id="ARBA00022630"/>
    </source>
</evidence>
<dbReference type="PANTHER" id="PTHR46972">
    <property type="entry name" value="MONOOXYGENASE ASQM-RELATED"/>
    <property type="match status" value="1"/>
</dbReference>
<dbReference type="PANTHER" id="PTHR46972:SF1">
    <property type="entry name" value="FAD DEPENDENT OXIDOREDUCTASE DOMAIN-CONTAINING PROTEIN"/>
    <property type="match status" value="1"/>
</dbReference>
<keyword evidence="4" id="KW-0503">Monooxygenase</keyword>
<keyword evidence="1" id="KW-0285">Flavoprotein</keyword>
<dbReference type="Proteomes" id="UP000240717">
    <property type="component" value="Unassembled WGS sequence"/>
</dbReference>
<dbReference type="GO" id="GO:0071949">
    <property type="term" value="F:FAD binding"/>
    <property type="evidence" value="ECO:0007669"/>
    <property type="project" value="InterPro"/>
</dbReference>
<dbReference type="InterPro" id="IPR002938">
    <property type="entry name" value="FAD-bd"/>
</dbReference>
<sequence>MTNFNKQEPVTIIGAGMGGLILARVLYLNHIPVVIYEGEASANVRTQGGKLDIHERDGQIALEIANLTEAFQAIIQDGGEASRVINQEGRILLDNPDDGTHGRPEVLRGDLRDILLNALPDHMIQWNKKLKSVTTLSEGYYELSFEDGTTTTTHMLVGADGAFSKVRPILSEAQPEYTGVASVETYLYNVDEKYSDTAAMVGDGAMYALAPGKGLQAHREPNQVIHTYVTLQRSKEWFNQINFNDTQHVIKHIESEFDGWPESLTALINQTERQPVLRKVYALPIGHRWKLMKGVTLIGDAAHLMPPAGEGANLAMYDGAMLGQAIANHPNDINQAIASYEKDMFPRSEKAAAHADQFLDILLGENTPYQLAEILTETLDGK</sequence>